<dbReference type="OrthoDB" id="2020070at2759"/>
<keyword evidence="3" id="KW-1185">Reference proteome</keyword>
<sequence>MPSTVVNTDEYELVHLTEREVIEFTRRQNAEAWKGRLSAEDYVLREHVLGKSKITSSDVNRLMVFMLKKVNDTIPLCSIEFLIRKSWKFVYENDKVVQKEVLSGCIGGVFTYPENRGKGYAKIMVDKLVEIAKSDLLGPEGFTFLYSEIGEYYSKNGFLSLGVDLMNIPLENSKVDKDVKDCKYELIDYHQFEPLMNEYAEKFKEDIIAKVEQDHITRVGVVPTSDIVDWFHLRSKYISYKLFQEDNAASQSIDFYNESYDSITYKLEHCQPKKFGLKLFNDNGDLAGFIVWTIDWSSLTENYATILKIVSFDENKAETTTKLLKLFKNFIISNPIVGQTTTKIVLWESEVCEPVKSFLIEKWGSKHGLYNGSRSAILINNKLEDSQLRQGQVIWEGNDKLPWF</sequence>
<proteinExistence type="predicted"/>
<dbReference type="GeneID" id="73471557"/>
<evidence type="ECO:0000259" key="1">
    <source>
        <dbReference type="Pfam" id="PF22998"/>
    </source>
</evidence>
<dbReference type="Proteomes" id="UP000694255">
    <property type="component" value="Unassembled WGS sequence"/>
</dbReference>
<feature type="domain" description="LYC1 C-terminal" evidence="1">
    <location>
        <begin position="178"/>
        <end position="404"/>
    </location>
</feature>
<reference evidence="2 3" key="1">
    <citation type="journal article" date="2021" name="DNA Res.">
        <title>Genome analysis of Candida subhashii reveals its hybrid nature and dual mitochondrial genome conformations.</title>
        <authorList>
            <person name="Mixao V."/>
            <person name="Hegedusova E."/>
            <person name="Saus E."/>
            <person name="Pryszcz L.P."/>
            <person name="Cillingova A."/>
            <person name="Nosek J."/>
            <person name="Gabaldon T."/>
        </authorList>
    </citation>
    <scope>NUCLEOTIDE SEQUENCE [LARGE SCALE GENOMIC DNA]</scope>
    <source>
        <strain evidence="2 3">CBS 10753</strain>
    </source>
</reference>
<dbReference type="RefSeq" id="XP_049261932.1">
    <property type="nucleotide sequence ID" value="XM_049408750.1"/>
</dbReference>
<evidence type="ECO:0000313" key="2">
    <source>
        <dbReference type="EMBL" id="KAG7661699.1"/>
    </source>
</evidence>
<comment type="caution">
    <text evidence="2">The sequence shown here is derived from an EMBL/GenBank/DDBJ whole genome shotgun (WGS) entry which is preliminary data.</text>
</comment>
<protein>
    <recommendedName>
        <fullName evidence="1">LYC1 C-terminal domain-containing protein</fullName>
    </recommendedName>
</protein>
<dbReference type="PANTHER" id="PTHR34815:SF2">
    <property type="entry name" value="N-ACETYLTRANSFERASE DOMAIN-CONTAINING PROTEIN"/>
    <property type="match status" value="1"/>
</dbReference>
<evidence type="ECO:0000313" key="3">
    <source>
        <dbReference type="Proteomes" id="UP000694255"/>
    </source>
</evidence>
<dbReference type="CDD" id="cd04301">
    <property type="entry name" value="NAT_SF"/>
    <property type="match status" value="1"/>
</dbReference>
<dbReference type="EMBL" id="JAGSYN010000214">
    <property type="protein sequence ID" value="KAG7661699.1"/>
    <property type="molecule type" value="Genomic_DNA"/>
</dbReference>
<name>A0A8J5UWL7_9ASCO</name>
<dbReference type="AlphaFoldDB" id="A0A8J5UWL7"/>
<dbReference type="Pfam" id="PF22998">
    <property type="entry name" value="GNAT_LYC1-like"/>
    <property type="match status" value="1"/>
</dbReference>
<accession>A0A8J5UWL7</accession>
<dbReference type="PANTHER" id="PTHR34815">
    <property type="entry name" value="LYSINE ACETYLTRANSFERASE"/>
    <property type="match status" value="1"/>
</dbReference>
<organism evidence="2 3">
    <name type="scientific">[Candida] subhashii</name>
    <dbReference type="NCBI Taxonomy" id="561895"/>
    <lineage>
        <taxon>Eukaryota</taxon>
        <taxon>Fungi</taxon>
        <taxon>Dikarya</taxon>
        <taxon>Ascomycota</taxon>
        <taxon>Saccharomycotina</taxon>
        <taxon>Pichiomycetes</taxon>
        <taxon>Debaryomycetaceae</taxon>
        <taxon>Spathaspora</taxon>
    </lineage>
</organism>
<gene>
    <name evidence="2" type="ORF">J8A68_004757</name>
</gene>
<dbReference type="InterPro" id="IPR055100">
    <property type="entry name" value="GNAT_LYC1-like"/>
</dbReference>
<dbReference type="InterPro" id="IPR053013">
    <property type="entry name" value="LAT"/>
</dbReference>